<feature type="transmembrane region" description="Helical" evidence="7">
    <location>
        <begin position="63"/>
        <end position="81"/>
    </location>
</feature>
<evidence type="ECO:0000256" key="7">
    <source>
        <dbReference type="SAM" id="Phobius"/>
    </source>
</evidence>
<dbReference type="InterPro" id="IPR006480">
    <property type="entry name" value="Phage_holin_4_1"/>
</dbReference>
<dbReference type="EMBL" id="JAWMWG010000006">
    <property type="protein sequence ID" value="MEJ6349021.1"/>
    <property type="molecule type" value="Genomic_DNA"/>
</dbReference>
<evidence type="ECO:0000256" key="1">
    <source>
        <dbReference type="ARBA" id="ARBA00004141"/>
    </source>
</evidence>
<keyword evidence="4 7" id="KW-0472">Membrane</keyword>
<keyword evidence="9" id="KW-1185">Reference proteome</keyword>
<evidence type="ECO:0000313" key="9">
    <source>
        <dbReference type="Proteomes" id="UP001377804"/>
    </source>
</evidence>
<name>A0ABU8SI39_9LACO</name>
<feature type="region of interest" description="Disordered" evidence="6">
    <location>
        <begin position="126"/>
        <end position="179"/>
    </location>
</feature>
<evidence type="ECO:0000256" key="5">
    <source>
        <dbReference type="ARBA" id="ARBA00023600"/>
    </source>
</evidence>
<accession>A0ABU8SI39</accession>
<organism evidence="8 9">
    <name type="scientific">Holzapfeliella saturejae</name>
    <dbReference type="NCBI Taxonomy" id="3082953"/>
    <lineage>
        <taxon>Bacteria</taxon>
        <taxon>Bacillati</taxon>
        <taxon>Bacillota</taxon>
        <taxon>Bacilli</taxon>
        <taxon>Lactobacillales</taxon>
        <taxon>Lactobacillaceae</taxon>
        <taxon>Holzapfeliella</taxon>
    </lineage>
</organism>
<proteinExistence type="inferred from homology"/>
<comment type="caution">
    <text evidence="8">The sequence shown here is derived from an EMBL/GenBank/DDBJ whole genome shotgun (WGS) entry which is preliminary data.</text>
</comment>
<comment type="similarity">
    <text evidence="5">Belongs to the bacteriophage holin family. Cp-1 holin subfamily.</text>
</comment>
<feature type="transmembrane region" description="Helical" evidence="7">
    <location>
        <begin position="20"/>
        <end position="43"/>
    </location>
</feature>
<dbReference type="Pfam" id="PF05105">
    <property type="entry name" value="Phage_holin_4_1"/>
    <property type="match status" value="1"/>
</dbReference>
<keyword evidence="3 7" id="KW-1133">Transmembrane helix</keyword>
<evidence type="ECO:0000313" key="8">
    <source>
        <dbReference type="EMBL" id="MEJ6349021.1"/>
    </source>
</evidence>
<evidence type="ECO:0000256" key="2">
    <source>
        <dbReference type="ARBA" id="ARBA00022692"/>
    </source>
</evidence>
<dbReference type="RefSeq" id="WP_339970574.1">
    <property type="nucleotide sequence ID" value="NZ_JAWMWG010000006.1"/>
</dbReference>
<evidence type="ECO:0000256" key="6">
    <source>
        <dbReference type="SAM" id="MobiDB-lite"/>
    </source>
</evidence>
<protein>
    <submittedName>
        <fullName evidence="8">Phage holin family protein</fullName>
    </submittedName>
</protein>
<sequence>MNYDNFLPTVWQAFIHLVDQPLFVAFAVVWTFDIFTGLFKSFFKGAKIGADSTTGFKGLKKNVPVLMLILVLYPFFDVLNLDVVGYALTSFYIAFYGLSIIENLDVMGVPFPSFLKERLEKLKADADKGDLSDTDIKLKKDVEPEHVEEPQQTKKDPQETPDESKRAPEPVSAEIKEDK</sequence>
<comment type="subcellular location">
    <subcellularLocation>
        <location evidence="1">Membrane</location>
        <topology evidence="1">Multi-pass membrane protein</topology>
    </subcellularLocation>
</comment>
<gene>
    <name evidence="8" type="ORF">R4Y45_07280</name>
</gene>
<keyword evidence="2 7" id="KW-0812">Transmembrane</keyword>
<evidence type="ECO:0000256" key="3">
    <source>
        <dbReference type="ARBA" id="ARBA00022989"/>
    </source>
</evidence>
<reference evidence="8 9" key="1">
    <citation type="submission" date="2023-10" db="EMBL/GenBank/DDBJ databases">
        <title>Holzapfeliella saturejae sp. nov. isolated from Satureja montana flowers.</title>
        <authorList>
            <person name="Alcantara C."/>
            <person name="Zuniga M."/>
            <person name="Landete J.M."/>
            <person name="Monedero V."/>
        </authorList>
    </citation>
    <scope>NUCLEOTIDE SEQUENCE [LARGE SCALE GENOMIC DNA]</scope>
    <source>
        <strain evidence="8 9">He02</strain>
    </source>
</reference>
<dbReference type="NCBIfam" id="TIGR01593">
    <property type="entry name" value="holin_tox_secr"/>
    <property type="match status" value="1"/>
</dbReference>
<evidence type="ECO:0000256" key="4">
    <source>
        <dbReference type="ARBA" id="ARBA00023136"/>
    </source>
</evidence>
<dbReference type="Proteomes" id="UP001377804">
    <property type="component" value="Unassembled WGS sequence"/>
</dbReference>